<dbReference type="RefSeq" id="WP_302721885.1">
    <property type="nucleotide sequence ID" value="NZ_JAULRU010000418.1"/>
</dbReference>
<keyword evidence="2 4" id="KW-0658">Purine biosynthesis</keyword>
<feature type="chain" id="PRO_5047534218" description="N5-carboxyaminoimidazole ribonucleotide synthase" evidence="6">
    <location>
        <begin position="19"/>
        <end position="373"/>
    </location>
</feature>
<keyword evidence="3 4" id="KW-0067">ATP-binding</keyword>
<dbReference type="InterPro" id="IPR016185">
    <property type="entry name" value="PreATP-grasp_dom_sf"/>
</dbReference>
<dbReference type="SUPFAM" id="SSF51246">
    <property type="entry name" value="Rudiment single hybrid motif"/>
    <property type="match status" value="1"/>
</dbReference>
<evidence type="ECO:0000256" key="4">
    <source>
        <dbReference type="HAMAP-Rule" id="MF_01928"/>
    </source>
</evidence>
<accession>A0ABU4RWP1</accession>
<dbReference type="Pfam" id="PF22660">
    <property type="entry name" value="RS_preATP-grasp-like"/>
    <property type="match status" value="1"/>
</dbReference>
<evidence type="ECO:0000256" key="6">
    <source>
        <dbReference type="SAM" id="SignalP"/>
    </source>
</evidence>
<feature type="binding site" evidence="4">
    <location>
        <position position="141"/>
    </location>
    <ligand>
        <name>ATP</name>
        <dbReference type="ChEBI" id="CHEBI:30616"/>
    </ligand>
</feature>
<comment type="caution">
    <text evidence="8">The sequence shown here is derived from an EMBL/GenBank/DDBJ whole genome shotgun (WGS) entry which is preliminary data.</text>
</comment>
<dbReference type="Gene3D" id="3.40.50.20">
    <property type="match status" value="1"/>
</dbReference>
<feature type="binding site" evidence="4">
    <location>
        <position position="191"/>
    </location>
    <ligand>
        <name>ATP</name>
        <dbReference type="ChEBI" id="CHEBI:30616"/>
    </ligand>
</feature>
<feature type="domain" description="ATP-grasp" evidence="7">
    <location>
        <begin position="105"/>
        <end position="298"/>
    </location>
</feature>
<dbReference type="PANTHER" id="PTHR11609:SF5">
    <property type="entry name" value="PHOSPHORIBOSYLAMINOIMIDAZOLE CARBOXYLASE"/>
    <property type="match status" value="1"/>
</dbReference>
<dbReference type="HAMAP" id="MF_01928">
    <property type="entry name" value="PurK"/>
    <property type="match status" value="1"/>
</dbReference>
<dbReference type="Pfam" id="PF02222">
    <property type="entry name" value="ATP-grasp"/>
    <property type="match status" value="1"/>
</dbReference>
<comment type="catalytic activity">
    <reaction evidence="4 5">
        <text>5-amino-1-(5-phospho-beta-D-ribosyl)imidazole + hydrogencarbonate + ATP = 5-carboxyamino-1-(5-phospho-D-ribosyl)imidazole + ADP + phosphate + 2 H(+)</text>
        <dbReference type="Rhea" id="RHEA:19317"/>
        <dbReference type="ChEBI" id="CHEBI:15378"/>
        <dbReference type="ChEBI" id="CHEBI:17544"/>
        <dbReference type="ChEBI" id="CHEBI:30616"/>
        <dbReference type="ChEBI" id="CHEBI:43474"/>
        <dbReference type="ChEBI" id="CHEBI:58730"/>
        <dbReference type="ChEBI" id="CHEBI:137981"/>
        <dbReference type="ChEBI" id="CHEBI:456216"/>
        <dbReference type="EC" id="6.3.4.18"/>
    </reaction>
</comment>
<dbReference type="InterPro" id="IPR040686">
    <property type="entry name" value="PurK_C"/>
</dbReference>
<dbReference type="Gene3D" id="3.30.470.20">
    <property type="entry name" value="ATP-grasp fold, B domain"/>
    <property type="match status" value="1"/>
</dbReference>
<reference evidence="8 9" key="1">
    <citation type="submission" date="2023-11" db="EMBL/GenBank/DDBJ databases">
        <title>Gilvimarinus fulvus sp. nov., isolated from the surface of Kelp.</title>
        <authorList>
            <person name="Sun Y.Y."/>
            <person name="Gong Y."/>
            <person name="Du Z.J."/>
        </authorList>
    </citation>
    <scope>NUCLEOTIDE SEQUENCE [LARGE SCALE GENOMIC DNA]</scope>
    <source>
        <strain evidence="8 9">SDUM040013</strain>
    </source>
</reference>
<dbReference type="EC" id="6.3.4.18" evidence="4 5"/>
<protein>
    <recommendedName>
        <fullName evidence="4 5">N5-carboxyaminoimidazole ribonucleotide synthase</fullName>
        <shortName evidence="4 5">N5-CAIR synthase</shortName>
        <ecNumber evidence="4 5">6.3.4.18</ecNumber>
    </recommendedName>
    <alternativeName>
        <fullName evidence="4 5">5-(carboxyamino)imidazole ribonucleotide synthetase</fullName>
    </alternativeName>
</protein>
<dbReference type="NCBIfam" id="TIGR01161">
    <property type="entry name" value="purK"/>
    <property type="match status" value="1"/>
</dbReference>
<proteinExistence type="inferred from homology"/>
<dbReference type="Proteomes" id="UP001273505">
    <property type="component" value="Unassembled WGS sequence"/>
</dbReference>
<organism evidence="8 9">
    <name type="scientific">Gilvimarinus gilvus</name>
    <dbReference type="NCBI Taxonomy" id="3058038"/>
    <lineage>
        <taxon>Bacteria</taxon>
        <taxon>Pseudomonadati</taxon>
        <taxon>Pseudomonadota</taxon>
        <taxon>Gammaproteobacteria</taxon>
        <taxon>Cellvibrionales</taxon>
        <taxon>Cellvibrionaceae</taxon>
        <taxon>Gilvimarinus</taxon>
    </lineage>
</organism>
<evidence type="ECO:0000259" key="7">
    <source>
        <dbReference type="PROSITE" id="PS50975"/>
    </source>
</evidence>
<feature type="binding site" evidence="4">
    <location>
        <begin position="268"/>
        <end position="269"/>
    </location>
    <ligand>
        <name>ATP</name>
        <dbReference type="ChEBI" id="CHEBI:30616"/>
    </ligand>
</feature>
<dbReference type="PANTHER" id="PTHR11609">
    <property type="entry name" value="PURINE BIOSYNTHESIS PROTEIN 6/7, PUR6/7"/>
    <property type="match status" value="1"/>
</dbReference>
<dbReference type="InterPro" id="IPR003135">
    <property type="entry name" value="ATP-grasp_carboxylate-amine"/>
</dbReference>
<dbReference type="InterPro" id="IPR011761">
    <property type="entry name" value="ATP-grasp"/>
</dbReference>
<comment type="subunit">
    <text evidence="4 5">Homodimer.</text>
</comment>
<evidence type="ECO:0000256" key="3">
    <source>
        <dbReference type="ARBA" id="ARBA00022840"/>
    </source>
</evidence>
<evidence type="ECO:0000256" key="5">
    <source>
        <dbReference type="RuleBase" id="RU361200"/>
    </source>
</evidence>
<evidence type="ECO:0000313" key="9">
    <source>
        <dbReference type="Proteomes" id="UP001273505"/>
    </source>
</evidence>
<dbReference type="Pfam" id="PF17769">
    <property type="entry name" value="PurK_C"/>
    <property type="match status" value="1"/>
</dbReference>
<gene>
    <name evidence="4 5" type="primary">purK</name>
    <name evidence="8" type="ORF">SCD92_08000</name>
</gene>
<dbReference type="InterPro" id="IPR054350">
    <property type="entry name" value="PurT/PurK_preATP-grasp"/>
</dbReference>
<comment type="pathway">
    <text evidence="4 5">Purine metabolism; IMP biosynthesis via de novo pathway; 5-amino-1-(5-phospho-D-ribosyl)imidazole-4-carboxylate from 5-amino-1-(5-phospho-D-ribosyl)imidazole (N5-CAIR route): step 1/2.</text>
</comment>
<feature type="binding site" evidence="4">
    <location>
        <position position="101"/>
    </location>
    <ligand>
        <name>ATP</name>
        <dbReference type="ChEBI" id="CHEBI:30616"/>
    </ligand>
</feature>
<dbReference type="PROSITE" id="PS50975">
    <property type="entry name" value="ATP_GRASP"/>
    <property type="match status" value="1"/>
</dbReference>
<comment type="caution">
    <text evidence="4">Lacks conserved residue(s) required for the propagation of feature annotation.</text>
</comment>
<comment type="function">
    <text evidence="4">Catalyzes the ATP-dependent conversion of 5-aminoimidazole ribonucleotide (AIR) and HCO(3)(-) to N5-carboxyaminoimidazole ribonucleotide (N5-CAIR).</text>
</comment>
<evidence type="ECO:0000256" key="1">
    <source>
        <dbReference type="ARBA" id="ARBA00022741"/>
    </source>
</evidence>
<keyword evidence="1 4" id="KW-0547">Nucleotide-binding</keyword>
<dbReference type="SUPFAM" id="SSF56059">
    <property type="entry name" value="Glutathione synthetase ATP-binding domain-like"/>
    <property type="match status" value="1"/>
</dbReference>
<feature type="binding site" evidence="4">
    <location>
        <position position="214"/>
    </location>
    <ligand>
        <name>ATP</name>
        <dbReference type="ChEBI" id="CHEBI:30616"/>
    </ligand>
</feature>
<dbReference type="SUPFAM" id="SSF52440">
    <property type="entry name" value="PreATP-grasp domain"/>
    <property type="match status" value="1"/>
</dbReference>
<keyword evidence="6" id="KW-0732">Signal</keyword>
<dbReference type="Gene3D" id="3.30.1490.20">
    <property type="entry name" value="ATP-grasp fold, A domain"/>
    <property type="match status" value="1"/>
</dbReference>
<dbReference type="GO" id="GO:0034028">
    <property type="term" value="F:5-(carboxyamino)imidazole ribonucleotide synthase activity"/>
    <property type="evidence" value="ECO:0007669"/>
    <property type="project" value="UniProtKB-EC"/>
</dbReference>
<feature type="signal peptide" evidence="6">
    <location>
        <begin position="1"/>
        <end position="18"/>
    </location>
</feature>
<keyword evidence="9" id="KW-1185">Reference proteome</keyword>
<comment type="function">
    <text evidence="5">Catalyzes the ATP-dependent conversion of 5-aminoimidazole ribonucleotide (AIR) and HCO(3)- to N5-carboxyaminoimidazole ribonucleotide (N5-CAIR).</text>
</comment>
<name>A0ABU4RWP1_9GAMM</name>
<evidence type="ECO:0000256" key="2">
    <source>
        <dbReference type="ARBA" id="ARBA00022755"/>
    </source>
</evidence>
<dbReference type="InterPro" id="IPR005875">
    <property type="entry name" value="PurK"/>
</dbReference>
<dbReference type="EMBL" id="JAXAFO010000011">
    <property type="protein sequence ID" value="MDX6849299.1"/>
    <property type="molecule type" value="Genomic_DNA"/>
</dbReference>
<comment type="similarity">
    <text evidence="4 5">Belongs to the PurK/PurT family.</text>
</comment>
<dbReference type="InterPro" id="IPR013815">
    <property type="entry name" value="ATP_grasp_subdomain_1"/>
</dbReference>
<evidence type="ECO:0000313" key="8">
    <source>
        <dbReference type="EMBL" id="MDX6849299.1"/>
    </source>
</evidence>
<keyword evidence="4 5" id="KW-0436">Ligase</keyword>
<dbReference type="InterPro" id="IPR011054">
    <property type="entry name" value="Rudment_hybrid_motif"/>
</dbReference>
<sequence length="373" mass="40824">MHVAILGCGQLARMMALAGIPMGMTFTFLSENGEDTAPVDGLGAVVAADACLTAEELFAAAGKPDVVTVEREQCALQPLQKLAEHCPVHPNTDAIYQCQNRQREKQLLINCNVSHTPFVSVASASDLEVAVEKLGFPMVVKHTEQGYDGKAQWRLYNTGDVENFVTNAQFKLQSDEAAPYVAEPFMNFDREVSFVAVRSRSGEVRVYPAAENVHDNSVLLHSLAPAPGLPQALVDQGQASIRRIMEHLDYVGVMAMECFVTSDGLWVNELAPRVHNSGHWTMHCGVASQFQNHMRAIAGWPLGSTELSGAAGMLNLLGVELNQIEQLDDNVALDWYNKSVRPGRKLGHLVLKDESSASAQTRLLTLKDKVYRK</sequence>
<dbReference type="NCBIfam" id="NF004679">
    <property type="entry name" value="PRK06019.1-5"/>
    <property type="match status" value="1"/>
</dbReference>